<name>A0AAN7MV68_MYCAM</name>
<keyword evidence="1" id="KW-0732">Signal</keyword>
<dbReference type="InterPro" id="IPR001190">
    <property type="entry name" value="SRCR"/>
</dbReference>
<keyword evidence="7" id="KW-1185">Reference proteome</keyword>
<keyword evidence="2" id="KW-0677">Repeat</keyword>
<feature type="domain" description="SRCR" evidence="5">
    <location>
        <begin position="532"/>
        <end position="632"/>
    </location>
</feature>
<dbReference type="Pfam" id="PF00530">
    <property type="entry name" value="SRCR"/>
    <property type="match status" value="4"/>
</dbReference>
<feature type="domain" description="SRCR" evidence="5">
    <location>
        <begin position="28"/>
        <end position="128"/>
    </location>
</feature>
<gene>
    <name evidence="6" type="ORF">QYF61_012936</name>
</gene>
<evidence type="ECO:0000313" key="6">
    <source>
        <dbReference type="EMBL" id="KAK4812261.1"/>
    </source>
</evidence>
<dbReference type="FunFam" id="3.10.250.10:FF:000001">
    <property type="entry name" value="Lysyl oxidase 4 isoform X1"/>
    <property type="match status" value="4"/>
</dbReference>
<evidence type="ECO:0000259" key="5">
    <source>
        <dbReference type="PROSITE" id="PS50287"/>
    </source>
</evidence>
<dbReference type="InterPro" id="IPR036772">
    <property type="entry name" value="SRCR-like_dom_sf"/>
</dbReference>
<accession>A0AAN7MV68</accession>
<evidence type="ECO:0000256" key="2">
    <source>
        <dbReference type="ARBA" id="ARBA00022737"/>
    </source>
</evidence>
<dbReference type="Gene3D" id="3.10.250.10">
    <property type="entry name" value="SRCR-like domain"/>
    <property type="match status" value="4"/>
</dbReference>
<reference evidence="6 7" key="1">
    <citation type="journal article" date="2023" name="J. Hered.">
        <title>Chromosome-level genome of the wood stork (Mycteria americana) provides insight into avian chromosome evolution.</title>
        <authorList>
            <person name="Flamio R. Jr."/>
            <person name="Ramstad K.M."/>
        </authorList>
    </citation>
    <scope>NUCLEOTIDE SEQUENCE [LARGE SCALE GENOMIC DNA]</scope>
    <source>
        <strain evidence="6">JAX WOST 10</strain>
    </source>
</reference>
<protein>
    <recommendedName>
        <fullName evidence="5">SRCR domain-containing protein</fullName>
    </recommendedName>
</protein>
<feature type="disulfide bond" evidence="4">
    <location>
        <begin position="66"/>
        <end position="127"/>
    </location>
</feature>
<feature type="disulfide bond" evidence="4">
    <location>
        <begin position="570"/>
        <end position="631"/>
    </location>
</feature>
<feature type="disulfide bond" evidence="4">
    <location>
        <begin position="601"/>
        <end position="611"/>
    </location>
</feature>
<feature type="disulfide bond" evidence="4">
    <location>
        <begin position="53"/>
        <end position="117"/>
    </location>
</feature>
<dbReference type="PROSITE" id="PS50287">
    <property type="entry name" value="SRCR_2"/>
    <property type="match status" value="4"/>
</dbReference>
<dbReference type="SMART" id="SM00202">
    <property type="entry name" value="SR"/>
    <property type="match status" value="4"/>
</dbReference>
<feature type="disulfide bond" evidence="4">
    <location>
        <begin position="97"/>
        <end position="107"/>
    </location>
</feature>
<dbReference type="GO" id="GO:0016020">
    <property type="term" value="C:membrane"/>
    <property type="evidence" value="ECO:0007669"/>
    <property type="project" value="InterPro"/>
</dbReference>
<feature type="disulfide bond" evidence="4">
    <location>
        <begin position="235"/>
        <end position="245"/>
    </location>
</feature>
<feature type="disulfide bond" evidence="4">
    <location>
        <begin position="204"/>
        <end position="265"/>
    </location>
</feature>
<dbReference type="EMBL" id="JAUNZN010000015">
    <property type="protein sequence ID" value="KAK4812261.1"/>
    <property type="molecule type" value="Genomic_DNA"/>
</dbReference>
<dbReference type="PANTHER" id="PTHR19331:SF439">
    <property type="entry name" value="SCAVENGER RECEPTOR CYSTEINE-RICH DOMAIN-CONTAINING GROUP B PROTEIN"/>
    <property type="match status" value="1"/>
</dbReference>
<dbReference type="Proteomes" id="UP001333110">
    <property type="component" value="Unassembled WGS sequence"/>
</dbReference>
<dbReference type="PANTHER" id="PTHR19331">
    <property type="entry name" value="SCAVENGER RECEPTOR DOMAIN-CONTAINING"/>
    <property type="match status" value="1"/>
</dbReference>
<comment type="caution">
    <text evidence="6">The sequence shown here is derived from an EMBL/GenBank/DDBJ whole genome shotgun (WGS) entry which is preliminary data.</text>
</comment>
<feature type="domain" description="SRCR" evidence="5">
    <location>
        <begin position="323"/>
        <end position="423"/>
    </location>
</feature>
<dbReference type="PROSITE" id="PS00420">
    <property type="entry name" value="SRCR_1"/>
    <property type="match status" value="4"/>
</dbReference>
<evidence type="ECO:0000256" key="4">
    <source>
        <dbReference type="PROSITE-ProRule" id="PRU00196"/>
    </source>
</evidence>
<feature type="disulfide bond" evidence="4">
    <location>
        <begin position="392"/>
        <end position="402"/>
    </location>
</feature>
<feature type="disulfide bond" evidence="4">
    <location>
        <begin position="348"/>
        <end position="412"/>
    </location>
</feature>
<dbReference type="SUPFAM" id="SSF56487">
    <property type="entry name" value="SRCR-like"/>
    <property type="match status" value="4"/>
</dbReference>
<dbReference type="PRINTS" id="PR00258">
    <property type="entry name" value="SPERACTRCPTR"/>
</dbReference>
<feature type="disulfide bond" evidence="4">
    <location>
        <begin position="361"/>
        <end position="422"/>
    </location>
</feature>
<evidence type="ECO:0000256" key="1">
    <source>
        <dbReference type="ARBA" id="ARBA00022729"/>
    </source>
</evidence>
<evidence type="ECO:0000313" key="7">
    <source>
        <dbReference type="Proteomes" id="UP001333110"/>
    </source>
</evidence>
<feature type="disulfide bond" evidence="4">
    <location>
        <begin position="557"/>
        <end position="621"/>
    </location>
</feature>
<feature type="disulfide bond" evidence="4">
    <location>
        <begin position="191"/>
        <end position="255"/>
    </location>
</feature>
<evidence type="ECO:0000256" key="3">
    <source>
        <dbReference type="ARBA" id="ARBA00023157"/>
    </source>
</evidence>
<keyword evidence="3 4" id="KW-1015">Disulfide bond</keyword>
<dbReference type="AlphaFoldDB" id="A0AAN7MV68"/>
<organism evidence="6 7">
    <name type="scientific">Mycteria americana</name>
    <name type="common">Wood stork</name>
    <dbReference type="NCBI Taxonomy" id="33587"/>
    <lineage>
        <taxon>Eukaryota</taxon>
        <taxon>Metazoa</taxon>
        <taxon>Chordata</taxon>
        <taxon>Craniata</taxon>
        <taxon>Vertebrata</taxon>
        <taxon>Euteleostomi</taxon>
        <taxon>Archelosauria</taxon>
        <taxon>Archosauria</taxon>
        <taxon>Dinosauria</taxon>
        <taxon>Saurischia</taxon>
        <taxon>Theropoda</taxon>
        <taxon>Coelurosauria</taxon>
        <taxon>Aves</taxon>
        <taxon>Neognathae</taxon>
        <taxon>Neoaves</taxon>
        <taxon>Aequornithes</taxon>
        <taxon>Ciconiiformes</taxon>
        <taxon>Ciconiidae</taxon>
        <taxon>Mycteria</taxon>
    </lineage>
</organism>
<feature type="domain" description="SRCR" evidence="5">
    <location>
        <begin position="166"/>
        <end position="266"/>
    </location>
</feature>
<sequence length="634" mass="67692">MLLPQLPHLGSRRNGTTSEPAPLPFPEIRLANGPSRCQGRVEILYNGSWGTVCDDDWDIVDANVVCRQLGCGHAITLPAAMTFGQGSGPIFLDNVDCKGREAALSECWSHGWGIHNCYHYEDVAVVCNGSEARFLGGKESGGVPAVLQVLVSADTLGEPKSCDGSIRLVSGTDACQGRVEIFYRGNWGTVCDDDWGLSDASVVCKQVGCGQALDYKSNAYFGYGTGRILLDNVNCDGSEPSLSACYSLGWGIHNCGHHEDAGVICTGLDTSTITSFTTSVALDYKETLTATATAVTDGGDQPSQATESVTTDLLTVEQESGSVRLANGNGSCRGRVEVRHRGTWGTICDDDWDFPDAQVVCRQLGCGTALAATVLGSFGYGSGPVLLDNVGCGGGEARLADCFHLGWGQHNCGHHEDAGVICRGADDAGDHFQEATATTTTSTLTRPKEGRYRGITLGTLRTGTGWKRRRLGWKPAASAVPEALTWSSPQEGKSHVGGTVKPWPLPVPPRLVRAEEVMDLRCRTSVGRGGSLRLANGSHRCEGRVEMFYLSQWGTVCDDAWDLRDAEVACRQLGCGHAVAAWGEARYGQGTGYIFLDNLKCKGHEPSLLRCSHIRWDVHNCDHSEDAGAVCGIL</sequence>
<proteinExistence type="predicted"/>